<gene>
    <name evidence="4" type="ORF">SAMN05444359_115129</name>
</gene>
<dbReference type="Gene3D" id="1.25.40.10">
    <property type="entry name" value="Tetratricopeptide repeat domain"/>
    <property type="match status" value="3"/>
</dbReference>
<dbReference type="Pfam" id="PF13181">
    <property type="entry name" value="TPR_8"/>
    <property type="match status" value="1"/>
</dbReference>
<dbReference type="STRING" id="478744.SAMN05444359_115129"/>
<dbReference type="PANTHER" id="PTHR44186:SF1">
    <property type="entry name" value="BARDET-BIEDL SYNDROME 4 PROTEIN"/>
    <property type="match status" value="1"/>
</dbReference>
<keyword evidence="2 3" id="KW-0802">TPR repeat</keyword>
<dbReference type="Proteomes" id="UP000199021">
    <property type="component" value="Unassembled WGS sequence"/>
</dbReference>
<dbReference type="InterPro" id="IPR011990">
    <property type="entry name" value="TPR-like_helical_dom_sf"/>
</dbReference>
<dbReference type="FunCoup" id="A0A1H9ITB9">
    <property type="interactions" value="14"/>
</dbReference>
<sequence length="470" mass="54876">MSNKRNDQRDLALQALVSRFEKRKEPGNSLFLSAEEFDELLVHYFNKHDFDRTLEAADLAITQHNFTPEFYKWKALIHKINLEEDEALAALDKLSIYAPNDEESLMLRLEVLIHFEKREEARSILDKLQSVVEGDAKHSLLAFFDGLLLMQVNRYDDSWHAFVEAVRLDPYQEPALDELLNATEFEYLRSQLGKVLQRVLNKDPFNDLVWYYLGLWYDDKGNDHKAMEAFANARSLQENPRYNLEYADKLFDLDHYQRALKVYGTYFDSPESEESYETYMRVGRSYQMLGDIDKAKASFFRAIELDPNMYDTYQHLGECFVVEEKWGVAAYNYGRAVEQLNHTADCWMGLALCQAAMNETEEAETAFRQALEMNDRYSEAIVAYAIFMVDCGREREALDLMTDSLERYQDAGLLYGTVALHLMCNKRQLALEYLNDALGSYYEDHDLLLDWYPELNNDAEVQAIFALHRP</sequence>
<keyword evidence="5" id="KW-1185">Reference proteome</keyword>
<evidence type="ECO:0000313" key="5">
    <source>
        <dbReference type="Proteomes" id="UP000199021"/>
    </source>
</evidence>
<dbReference type="RefSeq" id="WP_175489400.1">
    <property type="nucleotide sequence ID" value="NZ_FOFB01000015.1"/>
</dbReference>
<accession>A0A1H9ITB9</accession>
<evidence type="ECO:0000256" key="3">
    <source>
        <dbReference type="PROSITE-ProRule" id="PRU00339"/>
    </source>
</evidence>
<dbReference type="PROSITE" id="PS50005">
    <property type="entry name" value="TPR"/>
    <property type="match status" value="3"/>
</dbReference>
<proteinExistence type="predicted"/>
<feature type="repeat" description="TPR" evidence="3">
    <location>
        <begin position="207"/>
        <end position="240"/>
    </location>
</feature>
<evidence type="ECO:0000313" key="4">
    <source>
        <dbReference type="EMBL" id="SEQ77796.1"/>
    </source>
</evidence>
<evidence type="ECO:0000256" key="1">
    <source>
        <dbReference type="ARBA" id="ARBA00022737"/>
    </source>
</evidence>
<reference evidence="5" key="1">
    <citation type="submission" date="2016-10" db="EMBL/GenBank/DDBJ databases">
        <authorList>
            <person name="Varghese N."/>
            <person name="Submissions S."/>
        </authorList>
    </citation>
    <scope>NUCLEOTIDE SEQUENCE [LARGE SCALE GENOMIC DNA]</scope>
    <source>
        <strain evidence="5">DSM 24740</strain>
    </source>
</reference>
<dbReference type="InParanoid" id="A0A1H9ITB9"/>
<dbReference type="Pfam" id="PF04733">
    <property type="entry name" value="Coatomer_E"/>
    <property type="match status" value="1"/>
</dbReference>
<name>A0A1H9ITB9_9BACT</name>
<protein>
    <submittedName>
        <fullName evidence="4">Tetratricopeptide repeat-containing protein</fullName>
    </submittedName>
</protein>
<dbReference type="SUPFAM" id="SSF48452">
    <property type="entry name" value="TPR-like"/>
    <property type="match status" value="2"/>
</dbReference>
<evidence type="ECO:0000256" key="2">
    <source>
        <dbReference type="ARBA" id="ARBA00022803"/>
    </source>
</evidence>
<keyword evidence="1" id="KW-0677">Repeat</keyword>
<organism evidence="4 5">
    <name type="scientific">Neolewinella agarilytica</name>
    <dbReference type="NCBI Taxonomy" id="478744"/>
    <lineage>
        <taxon>Bacteria</taxon>
        <taxon>Pseudomonadati</taxon>
        <taxon>Bacteroidota</taxon>
        <taxon>Saprospiria</taxon>
        <taxon>Saprospirales</taxon>
        <taxon>Lewinellaceae</taxon>
        <taxon>Neolewinella</taxon>
    </lineage>
</organism>
<feature type="repeat" description="TPR" evidence="3">
    <location>
        <begin position="276"/>
        <end position="309"/>
    </location>
</feature>
<dbReference type="InterPro" id="IPR019734">
    <property type="entry name" value="TPR_rpt"/>
</dbReference>
<dbReference type="PANTHER" id="PTHR44186">
    <property type="match status" value="1"/>
</dbReference>
<dbReference type="PROSITE" id="PS50293">
    <property type="entry name" value="TPR_REGION"/>
    <property type="match status" value="1"/>
</dbReference>
<dbReference type="EMBL" id="FOFB01000015">
    <property type="protein sequence ID" value="SEQ77796.1"/>
    <property type="molecule type" value="Genomic_DNA"/>
</dbReference>
<dbReference type="AlphaFoldDB" id="A0A1H9ITB9"/>
<feature type="repeat" description="TPR" evidence="3">
    <location>
        <begin position="344"/>
        <end position="377"/>
    </location>
</feature>
<dbReference type="SMART" id="SM00028">
    <property type="entry name" value="TPR"/>
    <property type="match status" value="6"/>
</dbReference>